<evidence type="ECO:0000256" key="6">
    <source>
        <dbReference type="SAM" id="Phobius"/>
    </source>
</evidence>
<evidence type="ECO:0000256" key="3">
    <source>
        <dbReference type="ARBA" id="ARBA00022692"/>
    </source>
</evidence>
<feature type="transmembrane region" description="Helical" evidence="6">
    <location>
        <begin position="12"/>
        <end position="28"/>
    </location>
</feature>
<evidence type="ECO:0008006" key="8">
    <source>
        <dbReference type="Google" id="ProtNLM"/>
    </source>
</evidence>
<dbReference type="PANTHER" id="PTHR30482">
    <property type="entry name" value="HIGH-AFFINITY BRANCHED-CHAIN AMINO ACID TRANSPORT SYSTEM PERMEASE"/>
    <property type="match status" value="1"/>
</dbReference>
<evidence type="ECO:0000256" key="1">
    <source>
        <dbReference type="ARBA" id="ARBA00004651"/>
    </source>
</evidence>
<keyword evidence="2" id="KW-1003">Cell membrane</keyword>
<keyword evidence="4 6" id="KW-1133">Transmembrane helix</keyword>
<name>A0A382VD12_9ZZZZ</name>
<evidence type="ECO:0000256" key="5">
    <source>
        <dbReference type="ARBA" id="ARBA00023136"/>
    </source>
</evidence>
<dbReference type="Pfam" id="PF02653">
    <property type="entry name" value="BPD_transp_2"/>
    <property type="match status" value="1"/>
</dbReference>
<organism evidence="7">
    <name type="scientific">marine metagenome</name>
    <dbReference type="NCBI Taxonomy" id="408172"/>
    <lineage>
        <taxon>unclassified sequences</taxon>
        <taxon>metagenomes</taxon>
        <taxon>ecological metagenomes</taxon>
    </lineage>
</organism>
<feature type="transmembrane region" description="Helical" evidence="6">
    <location>
        <begin position="34"/>
        <end position="57"/>
    </location>
</feature>
<feature type="non-terminal residue" evidence="7">
    <location>
        <position position="223"/>
    </location>
</feature>
<feature type="transmembrane region" description="Helical" evidence="6">
    <location>
        <begin position="69"/>
        <end position="86"/>
    </location>
</feature>
<evidence type="ECO:0000256" key="4">
    <source>
        <dbReference type="ARBA" id="ARBA00022989"/>
    </source>
</evidence>
<dbReference type="GO" id="GO:0005886">
    <property type="term" value="C:plasma membrane"/>
    <property type="evidence" value="ECO:0007669"/>
    <property type="project" value="UniProtKB-SubCell"/>
</dbReference>
<feature type="transmembrane region" description="Helical" evidence="6">
    <location>
        <begin position="177"/>
        <end position="196"/>
    </location>
</feature>
<protein>
    <recommendedName>
        <fullName evidence="8">Branched-chain amino acid ABC transporter permease</fullName>
    </recommendedName>
</protein>
<accession>A0A382VD12</accession>
<keyword evidence="3 6" id="KW-0812">Transmembrane</keyword>
<dbReference type="InterPro" id="IPR043428">
    <property type="entry name" value="LivM-like"/>
</dbReference>
<sequence length="223" mass="24855">MFAIDLKDWNTRGLIFVGVVMLALLFAGPQIFDLFVLLKVILFISTAMLALSMGFIWGFGGILCFGQSAFFGIGGYAYAIAVINMGESTVPLLLSVFVPAAFAMLLGYFMFYGRLSDIYLAVVTLAVTLIFYAFIRSTSGEEYHIGSARLMGFNGISSIPGFNWPGFPNSVLWPDDIFYVAMVLLILVYFGLRYLLRTHFGRVVVAIRENETRAEYLGYDIRL</sequence>
<dbReference type="EMBL" id="UINC01150991">
    <property type="protein sequence ID" value="SVD44340.1"/>
    <property type="molecule type" value="Genomic_DNA"/>
</dbReference>
<dbReference type="GO" id="GO:0015658">
    <property type="term" value="F:branched-chain amino acid transmembrane transporter activity"/>
    <property type="evidence" value="ECO:0007669"/>
    <property type="project" value="InterPro"/>
</dbReference>
<evidence type="ECO:0000313" key="7">
    <source>
        <dbReference type="EMBL" id="SVD44340.1"/>
    </source>
</evidence>
<reference evidence="7" key="1">
    <citation type="submission" date="2018-05" db="EMBL/GenBank/DDBJ databases">
        <authorList>
            <person name="Lanie J.A."/>
            <person name="Ng W.-L."/>
            <person name="Kazmierczak K.M."/>
            <person name="Andrzejewski T.M."/>
            <person name="Davidsen T.M."/>
            <person name="Wayne K.J."/>
            <person name="Tettelin H."/>
            <person name="Glass J.I."/>
            <person name="Rusch D."/>
            <person name="Podicherti R."/>
            <person name="Tsui H.-C.T."/>
            <person name="Winkler M.E."/>
        </authorList>
    </citation>
    <scope>NUCLEOTIDE SEQUENCE</scope>
</reference>
<proteinExistence type="predicted"/>
<comment type="subcellular location">
    <subcellularLocation>
        <location evidence="1">Cell membrane</location>
        <topology evidence="1">Multi-pass membrane protein</topology>
    </subcellularLocation>
</comment>
<dbReference type="PANTHER" id="PTHR30482:SF4">
    <property type="entry name" value="SLR1201 PROTEIN"/>
    <property type="match status" value="1"/>
</dbReference>
<gene>
    <name evidence="7" type="ORF">METZ01_LOCUS397194</name>
</gene>
<dbReference type="InterPro" id="IPR001851">
    <property type="entry name" value="ABC_transp_permease"/>
</dbReference>
<dbReference type="AlphaFoldDB" id="A0A382VD12"/>
<dbReference type="CDD" id="cd06581">
    <property type="entry name" value="TM_PBP1_LivM_like"/>
    <property type="match status" value="1"/>
</dbReference>
<evidence type="ECO:0000256" key="2">
    <source>
        <dbReference type="ARBA" id="ARBA00022475"/>
    </source>
</evidence>
<feature type="transmembrane region" description="Helical" evidence="6">
    <location>
        <begin position="118"/>
        <end position="135"/>
    </location>
</feature>
<feature type="transmembrane region" description="Helical" evidence="6">
    <location>
        <begin position="92"/>
        <end position="111"/>
    </location>
</feature>
<keyword evidence="5 6" id="KW-0472">Membrane</keyword>